<dbReference type="InterPro" id="IPR013766">
    <property type="entry name" value="Thioredoxin_domain"/>
</dbReference>
<dbReference type="SUPFAM" id="SSF46955">
    <property type="entry name" value="Putative DNA-binding domain"/>
    <property type="match status" value="1"/>
</dbReference>
<feature type="region of interest" description="Disordered" evidence="4">
    <location>
        <begin position="117"/>
        <end position="148"/>
    </location>
</feature>
<gene>
    <name evidence="7" type="ORF">LWF01_01720</name>
</gene>
<dbReference type="SUPFAM" id="SSF52833">
    <property type="entry name" value="Thioredoxin-like"/>
    <property type="match status" value="1"/>
</dbReference>
<dbReference type="Gene3D" id="3.40.30.10">
    <property type="entry name" value="Glutaredoxin"/>
    <property type="match status" value="1"/>
</dbReference>
<evidence type="ECO:0000259" key="6">
    <source>
        <dbReference type="PROSITE" id="PS51352"/>
    </source>
</evidence>
<sequence>MRIGELARRGGVTVKAVRYYETLGLMVPDRLSNGYRDYDERDVRAVAEIRELSQLGIRPRHAGPFVDCLDAGHEHGDECPASLAALRDSIAELDRTIDSLAARRAVLAARLSEGASRSFSNREDSQVSDYTTLPAGLPQPADDGAADHLPGSAVPPITLASTAGGDVDLAALGPGRSVVYLYPLTGRPGVDLPAGWDDIPGARGCSTEACDFRDHHQELADAGVRNVWGLSSQDGDYQREVAARLALPFEMLSDEGFELADALGLPTFAAPGHERLYARLTLVITDGVIEHAFYPIFPPNTHAQQVLDWVRSHPE</sequence>
<keyword evidence="3" id="KW-0804">Transcription</keyword>
<dbReference type="Gene3D" id="1.10.1660.10">
    <property type="match status" value="1"/>
</dbReference>
<evidence type="ECO:0000256" key="4">
    <source>
        <dbReference type="SAM" id="MobiDB-lite"/>
    </source>
</evidence>
<keyword evidence="8" id="KW-1185">Reference proteome</keyword>
<keyword evidence="2" id="KW-0238">DNA-binding</keyword>
<evidence type="ECO:0000256" key="1">
    <source>
        <dbReference type="ARBA" id="ARBA00023015"/>
    </source>
</evidence>
<name>A0ABY8QVV7_9MICO</name>
<keyword evidence="1" id="KW-0805">Transcription regulation</keyword>
<accession>A0ABY8QVV7</accession>
<dbReference type="SMART" id="SM00422">
    <property type="entry name" value="HTH_MERR"/>
    <property type="match status" value="1"/>
</dbReference>
<dbReference type="RefSeq" id="WP_349639310.1">
    <property type="nucleotide sequence ID" value="NZ_CP090958.1"/>
</dbReference>
<dbReference type="PANTHER" id="PTHR30204">
    <property type="entry name" value="REDOX-CYCLING DRUG-SENSING TRANSCRIPTIONAL ACTIVATOR SOXR"/>
    <property type="match status" value="1"/>
</dbReference>
<feature type="domain" description="Thioredoxin" evidence="6">
    <location>
        <begin position="148"/>
        <end position="315"/>
    </location>
</feature>
<organism evidence="7 8">
    <name type="scientific">Saxibacter everestensis</name>
    <dbReference type="NCBI Taxonomy" id="2909229"/>
    <lineage>
        <taxon>Bacteria</taxon>
        <taxon>Bacillati</taxon>
        <taxon>Actinomycetota</taxon>
        <taxon>Actinomycetes</taxon>
        <taxon>Micrococcales</taxon>
        <taxon>Brevibacteriaceae</taxon>
        <taxon>Saxibacter</taxon>
    </lineage>
</organism>
<dbReference type="Pfam" id="PF13411">
    <property type="entry name" value="MerR_1"/>
    <property type="match status" value="1"/>
</dbReference>
<evidence type="ECO:0000313" key="7">
    <source>
        <dbReference type="EMBL" id="WGW12509.1"/>
    </source>
</evidence>
<protein>
    <submittedName>
        <fullName evidence="7">Redoxin family protein</fullName>
    </submittedName>
</protein>
<dbReference type="CDD" id="cd03017">
    <property type="entry name" value="PRX_BCP"/>
    <property type="match status" value="1"/>
</dbReference>
<dbReference type="InterPro" id="IPR036249">
    <property type="entry name" value="Thioredoxin-like_sf"/>
</dbReference>
<dbReference type="EMBL" id="CP090958">
    <property type="protein sequence ID" value="WGW12509.1"/>
    <property type="molecule type" value="Genomic_DNA"/>
</dbReference>
<feature type="domain" description="HTH merR-type" evidence="5">
    <location>
        <begin position="1"/>
        <end position="68"/>
    </location>
</feature>
<dbReference type="InterPro" id="IPR013740">
    <property type="entry name" value="Redoxin"/>
</dbReference>
<reference evidence="7 8" key="1">
    <citation type="submission" date="2023-05" db="EMBL/GenBank/DDBJ databases">
        <title>Lithophilousrod everest ZFBP1038 complete genpme.</title>
        <authorList>
            <person name="Tian M."/>
        </authorList>
    </citation>
    <scope>NUCLEOTIDE SEQUENCE [LARGE SCALE GENOMIC DNA]</scope>
    <source>
        <strain evidence="7 8">ZFBP1038</strain>
    </source>
</reference>
<evidence type="ECO:0000256" key="3">
    <source>
        <dbReference type="ARBA" id="ARBA00023163"/>
    </source>
</evidence>
<dbReference type="PROSITE" id="PS50937">
    <property type="entry name" value="HTH_MERR_2"/>
    <property type="match status" value="1"/>
</dbReference>
<dbReference type="Proteomes" id="UP001209083">
    <property type="component" value="Chromosome"/>
</dbReference>
<dbReference type="Pfam" id="PF08534">
    <property type="entry name" value="Redoxin"/>
    <property type="match status" value="1"/>
</dbReference>
<dbReference type="InterPro" id="IPR000551">
    <property type="entry name" value="MerR-type_HTH_dom"/>
</dbReference>
<dbReference type="PROSITE" id="PS51352">
    <property type="entry name" value="THIOREDOXIN_2"/>
    <property type="match status" value="1"/>
</dbReference>
<evidence type="ECO:0000256" key="2">
    <source>
        <dbReference type="ARBA" id="ARBA00023125"/>
    </source>
</evidence>
<dbReference type="InterPro" id="IPR047057">
    <property type="entry name" value="MerR_fam"/>
</dbReference>
<dbReference type="PANTHER" id="PTHR30204:SF94">
    <property type="entry name" value="HEAVY METAL-DEPENDENT TRANSCRIPTIONAL REGULATOR HI_0293-RELATED"/>
    <property type="match status" value="1"/>
</dbReference>
<dbReference type="InterPro" id="IPR009061">
    <property type="entry name" value="DNA-bd_dom_put_sf"/>
</dbReference>
<dbReference type="PRINTS" id="PR00040">
    <property type="entry name" value="HTHMERR"/>
</dbReference>
<proteinExistence type="predicted"/>
<evidence type="ECO:0000259" key="5">
    <source>
        <dbReference type="PROSITE" id="PS50937"/>
    </source>
</evidence>
<evidence type="ECO:0000313" key="8">
    <source>
        <dbReference type="Proteomes" id="UP001209083"/>
    </source>
</evidence>